<protein>
    <recommendedName>
        <fullName evidence="6">LPXTG cell wall anchor domain-containing protein</fullName>
    </recommendedName>
</protein>
<evidence type="ECO:0000313" key="5">
    <source>
        <dbReference type="Proteomes" id="UP000467240"/>
    </source>
</evidence>
<reference evidence="4 5" key="1">
    <citation type="submission" date="2019-09" db="EMBL/GenBank/DDBJ databases">
        <title>Phylogeny of genus Pseudoclavibacter and closely related genus.</title>
        <authorList>
            <person name="Li Y."/>
        </authorList>
    </citation>
    <scope>NUCLEOTIDE SEQUENCE [LARGE SCALE GENOMIC DNA]</scope>
    <source>
        <strain evidence="4 5">DSM 23821</strain>
    </source>
</reference>
<organism evidence="4 5">
    <name type="scientific">Pseudoclavibacter chungangensis</name>
    <dbReference type="NCBI Taxonomy" id="587635"/>
    <lineage>
        <taxon>Bacteria</taxon>
        <taxon>Bacillati</taxon>
        <taxon>Actinomycetota</taxon>
        <taxon>Actinomycetes</taxon>
        <taxon>Micrococcales</taxon>
        <taxon>Microbacteriaceae</taxon>
        <taxon>Pseudoclavibacter</taxon>
    </lineage>
</organism>
<evidence type="ECO:0008006" key="6">
    <source>
        <dbReference type="Google" id="ProtNLM"/>
    </source>
</evidence>
<name>A0A7J5BMR1_9MICO</name>
<evidence type="ECO:0000313" key="4">
    <source>
        <dbReference type="EMBL" id="KAB1652960.1"/>
    </source>
</evidence>
<feature type="compositionally biased region" description="Low complexity" evidence="1">
    <location>
        <begin position="493"/>
        <end position="506"/>
    </location>
</feature>
<feature type="chain" id="PRO_5038708954" description="LPXTG cell wall anchor domain-containing protein" evidence="3">
    <location>
        <begin position="22"/>
        <end position="550"/>
    </location>
</feature>
<dbReference type="Proteomes" id="UP000467240">
    <property type="component" value="Unassembled WGS sequence"/>
</dbReference>
<keyword evidence="2" id="KW-0812">Transmembrane</keyword>
<evidence type="ECO:0000256" key="3">
    <source>
        <dbReference type="SAM" id="SignalP"/>
    </source>
</evidence>
<keyword evidence="2" id="KW-1133">Transmembrane helix</keyword>
<dbReference type="SUPFAM" id="SSF55486">
    <property type="entry name" value="Metalloproteases ('zincins'), catalytic domain"/>
    <property type="match status" value="1"/>
</dbReference>
<dbReference type="AlphaFoldDB" id="A0A7J5BMR1"/>
<gene>
    <name evidence="4" type="ORF">F8O01_15870</name>
</gene>
<dbReference type="Gene3D" id="3.40.390.10">
    <property type="entry name" value="Collagenase (Catalytic Domain)"/>
    <property type="match status" value="1"/>
</dbReference>
<comment type="caution">
    <text evidence="4">The sequence shown here is derived from an EMBL/GenBank/DDBJ whole genome shotgun (WGS) entry which is preliminary data.</text>
</comment>
<sequence length="550" mass="55805">MKRVGLIFAPALLLALSFAGAQGAAAAPADLEPSGAGVNADLGTKRELVVAVVSFADKANPSTDVHEFDAVATKTTEYWKAAYPGAISSFEYGGAVTFDAPGACRNWDMNTISDAVLAKFAPAGDIHTHVALVMPDECLDAPGVAHYDAITSTHTTLAVKAKGGKGVQIWAHELGHTLGLGHANSTTCESGCEVKEYDNSWNVMGIAIGGFDEAPALSGTYLRWAGTMQAGDEVVVPNDGQEHAVTISAAGAPGNGPRFVTLVDAKTGATYVVEYRDGGGADTGTAYASWNNPFGVRVLRMETNGESTVLGEKAEIDGKTETVTTRQVGDTFETDSGELSVEVTDIGNGKATVTVRAGEAGAAGDTTSAARPTLVVTPASCGNQVNSAQYTGDRDGVELSIGGITVPATELPEGSFDIGAFLTERAATTVYGEHDVTLTRNGAALGNSAVSVVDPATLSCPEAPGPDTGDHDHGHGDPATPQSDANGTGGAPGVNPTTAAANPTGTSDAGTLAQTGTDATPIALVTVLAAIGAATGAALILRKRTRAHEE</sequence>
<evidence type="ECO:0000256" key="2">
    <source>
        <dbReference type="SAM" id="Phobius"/>
    </source>
</evidence>
<dbReference type="RefSeq" id="WP_158041893.1">
    <property type="nucleotide sequence ID" value="NZ_JACCFV010000001.1"/>
</dbReference>
<feature type="transmembrane region" description="Helical" evidence="2">
    <location>
        <begin position="522"/>
        <end position="541"/>
    </location>
</feature>
<feature type="signal peptide" evidence="3">
    <location>
        <begin position="1"/>
        <end position="21"/>
    </location>
</feature>
<proteinExistence type="predicted"/>
<dbReference type="GO" id="GO:0008237">
    <property type="term" value="F:metallopeptidase activity"/>
    <property type="evidence" value="ECO:0007669"/>
    <property type="project" value="InterPro"/>
</dbReference>
<keyword evidence="5" id="KW-1185">Reference proteome</keyword>
<accession>A0A7J5BMR1</accession>
<evidence type="ECO:0000256" key="1">
    <source>
        <dbReference type="SAM" id="MobiDB-lite"/>
    </source>
</evidence>
<keyword evidence="2" id="KW-0472">Membrane</keyword>
<dbReference type="OrthoDB" id="9758772at2"/>
<dbReference type="EMBL" id="WBJZ01000026">
    <property type="protein sequence ID" value="KAB1652960.1"/>
    <property type="molecule type" value="Genomic_DNA"/>
</dbReference>
<dbReference type="InterPro" id="IPR024079">
    <property type="entry name" value="MetalloPept_cat_dom_sf"/>
</dbReference>
<feature type="region of interest" description="Disordered" evidence="1">
    <location>
        <begin position="456"/>
        <end position="513"/>
    </location>
</feature>
<keyword evidence="3" id="KW-0732">Signal</keyword>